<evidence type="ECO:0000256" key="1">
    <source>
        <dbReference type="SAM" id="Phobius"/>
    </source>
</evidence>
<dbReference type="Gene3D" id="1.20.144.10">
    <property type="entry name" value="Phosphatidic acid phosphatase type 2/haloperoxidase"/>
    <property type="match status" value="2"/>
</dbReference>
<dbReference type="CDD" id="cd03395">
    <property type="entry name" value="PAP2_like_4"/>
    <property type="match status" value="1"/>
</dbReference>
<feature type="transmembrane region" description="Helical" evidence="1">
    <location>
        <begin position="38"/>
        <end position="55"/>
    </location>
</feature>
<dbReference type="RefSeq" id="WP_013665706.1">
    <property type="nucleotide sequence ID" value="NZ_JBHLWO010000007.1"/>
</dbReference>
<dbReference type="Pfam" id="PF01569">
    <property type="entry name" value="PAP2"/>
    <property type="match status" value="1"/>
</dbReference>
<sequence>MKSMLEDLKQFDTELFLAINGKHNAFFDTIMYWASDKLFWIPFYAVIVFFLVRIYKKFTIYILLAITVTITLCDQTASGLLKNLVKRFRPSHEPTLAGLVHLSEAGPGGKYGFVSSHSANAFGLVTFLFFLLPAKYNWLKIILLFWALLVSYSRIYNGVHYPFDILGGALVGVLSGSLVWIIFRAIFKKSDFNKD</sequence>
<evidence type="ECO:0000313" key="4">
    <source>
        <dbReference type="Proteomes" id="UP001589774"/>
    </source>
</evidence>
<dbReference type="Proteomes" id="UP001589774">
    <property type="component" value="Unassembled WGS sequence"/>
</dbReference>
<evidence type="ECO:0000259" key="2">
    <source>
        <dbReference type="SMART" id="SM00014"/>
    </source>
</evidence>
<proteinExistence type="predicted"/>
<dbReference type="SMART" id="SM00014">
    <property type="entry name" value="acidPPc"/>
    <property type="match status" value="1"/>
</dbReference>
<keyword evidence="1" id="KW-0812">Transmembrane</keyword>
<keyword evidence="1" id="KW-1133">Transmembrane helix</keyword>
<accession>A0ABV6HRQ5</accession>
<feature type="transmembrane region" description="Helical" evidence="1">
    <location>
        <begin position="111"/>
        <end position="131"/>
    </location>
</feature>
<feature type="transmembrane region" description="Helical" evidence="1">
    <location>
        <begin position="165"/>
        <end position="187"/>
    </location>
</feature>
<feature type="transmembrane region" description="Helical" evidence="1">
    <location>
        <begin position="138"/>
        <end position="159"/>
    </location>
</feature>
<feature type="transmembrane region" description="Helical" evidence="1">
    <location>
        <begin position="62"/>
        <end position="81"/>
    </location>
</feature>
<comment type="caution">
    <text evidence="3">The sequence shown here is derived from an EMBL/GenBank/DDBJ whole genome shotgun (WGS) entry which is preliminary data.</text>
</comment>
<reference evidence="3 4" key="1">
    <citation type="submission" date="2024-09" db="EMBL/GenBank/DDBJ databases">
        <authorList>
            <person name="Sun Q."/>
            <person name="Mori K."/>
        </authorList>
    </citation>
    <scope>NUCLEOTIDE SEQUENCE [LARGE SCALE GENOMIC DNA]</scope>
    <source>
        <strain evidence="3 4">CCM 7765</strain>
    </source>
</reference>
<dbReference type="EMBL" id="JBHLWO010000007">
    <property type="protein sequence ID" value="MFC0321572.1"/>
    <property type="molecule type" value="Genomic_DNA"/>
</dbReference>
<evidence type="ECO:0000313" key="3">
    <source>
        <dbReference type="EMBL" id="MFC0321572.1"/>
    </source>
</evidence>
<gene>
    <name evidence="3" type="ORF">ACFFI0_24880</name>
</gene>
<dbReference type="PANTHER" id="PTHR14969">
    <property type="entry name" value="SPHINGOSINE-1-PHOSPHATE PHOSPHOHYDROLASE"/>
    <property type="match status" value="1"/>
</dbReference>
<feature type="domain" description="Phosphatidic acid phosphatase type 2/haloperoxidase" evidence="2">
    <location>
        <begin position="59"/>
        <end position="180"/>
    </location>
</feature>
<dbReference type="InterPro" id="IPR036938">
    <property type="entry name" value="PAP2/HPO_sf"/>
</dbReference>
<dbReference type="SUPFAM" id="SSF48317">
    <property type="entry name" value="Acid phosphatase/Vanadium-dependent haloperoxidase"/>
    <property type="match status" value="1"/>
</dbReference>
<dbReference type="InterPro" id="IPR000326">
    <property type="entry name" value="PAP2/HPO"/>
</dbReference>
<organism evidence="3 4">
    <name type="scientific">Olivibacter oleidegradans</name>
    <dbReference type="NCBI Taxonomy" id="760123"/>
    <lineage>
        <taxon>Bacteria</taxon>
        <taxon>Pseudomonadati</taxon>
        <taxon>Bacteroidota</taxon>
        <taxon>Sphingobacteriia</taxon>
        <taxon>Sphingobacteriales</taxon>
        <taxon>Sphingobacteriaceae</taxon>
        <taxon>Olivibacter</taxon>
    </lineage>
</organism>
<keyword evidence="1" id="KW-0472">Membrane</keyword>
<keyword evidence="4" id="KW-1185">Reference proteome</keyword>
<protein>
    <submittedName>
        <fullName evidence="3">Phosphatase PAP2 family protein</fullName>
    </submittedName>
</protein>
<dbReference type="PANTHER" id="PTHR14969:SF13">
    <property type="entry name" value="AT30094P"/>
    <property type="match status" value="1"/>
</dbReference>
<name>A0ABV6HRQ5_9SPHI</name>